<gene>
    <name evidence="1" type="ORF">g.18780</name>
</gene>
<sequence length="272" mass="32376">MDVMRNPLLYIEKRANEMLKQAMQFDTDLFSERCALKRKIKRKEDHSTLCEVAAKCIRLTYKRDIYNDISRRLVLMGHEVLEYYKELIEVDEFEYDEYLINSLRDIEKSLTVMNFDLLEQQLDTFELDYGVNQDNITGLEQPYTIMFKEIPVELQTLYLVELEKEVKEEEKSFMFEKPNYSQNIVINDGDKSCNIFEKPGSEPNFMEKVQEERKSEEKPDSIHNFLDSVNKEDEPFVMKKPDSHPVSEEIKDKERAFMFKKPEPVENVKTTN</sequence>
<reference evidence="1" key="1">
    <citation type="submission" date="2015-11" db="EMBL/GenBank/DDBJ databases">
        <title>De novo transcriptome assembly of four potential Pierce s Disease insect vectors from Arizona vineyards.</title>
        <authorList>
            <person name="Tassone E.E."/>
        </authorList>
    </citation>
    <scope>NUCLEOTIDE SEQUENCE</scope>
</reference>
<name>A0A1B6GXU7_9HEMI</name>
<proteinExistence type="predicted"/>
<organism evidence="1">
    <name type="scientific">Cuerna arida</name>
    <dbReference type="NCBI Taxonomy" id="1464854"/>
    <lineage>
        <taxon>Eukaryota</taxon>
        <taxon>Metazoa</taxon>
        <taxon>Ecdysozoa</taxon>
        <taxon>Arthropoda</taxon>
        <taxon>Hexapoda</taxon>
        <taxon>Insecta</taxon>
        <taxon>Pterygota</taxon>
        <taxon>Neoptera</taxon>
        <taxon>Paraneoptera</taxon>
        <taxon>Hemiptera</taxon>
        <taxon>Auchenorrhyncha</taxon>
        <taxon>Membracoidea</taxon>
        <taxon>Cicadellidae</taxon>
        <taxon>Cicadellinae</taxon>
        <taxon>Proconiini</taxon>
        <taxon>Cuerna</taxon>
    </lineage>
</organism>
<accession>A0A1B6GXU7</accession>
<evidence type="ECO:0000313" key="1">
    <source>
        <dbReference type="EMBL" id="JAS67241.1"/>
    </source>
</evidence>
<dbReference type="AlphaFoldDB" id="A0A1B6GXU7"/>
<dbReference type="EMBL" id="GECZ01002528">
    <property type="protein sequence ID" value="JAS67241.1"/>
    <property type="molecule type" value="Transcribed_RNA"/>
</dbReference>
<protein>
    <submittedName>
        <fullName evidence="1">Uncharacterized protein</fullName>
    </submittedName>
</protein>